<evidence type="ECO:0000256" key="7">
    <source>
        <dbReference type="ARBA" id="ARBA00022629"/>
    </source>
</evidence>
<protein>
    <recommendedName>
        <fullName evidence="5 12">Xylose isomerase</fullName>
        <ecNumber evidence="4 12">5.3.1.5</ecNumber>
    </recommendedName>
</protein>
<keyword evidence="17" id="KW-1185">Reference proteome</keyword>
<feature type="binding site" evidence="12">
    <location>
        <position position="285"/>
    </location>
    <ligand>
        <name>Mg(2+)</name>
        <dbReference type="ChEBI" id="CHEBI:18420"/>
        <label>1</label>
    </ligand>
</feature>
<keyword evidence="12" id="KW-0460">Magnesium</keyword>
<evidence type="ECO:0000256" key="6">
    <source>
        <dbReference type="ARBA" id="ARBA00022490"/>
    </source>
</evidence>
<dbReference type="RefSeq" id="WP_306860937.1">
    <property type="nucleotide sequence ID" value="NZ_JAUSRB010000002.1"/>
</dbReference>
<evidence type="ECO:0000313" key="17">
    <source>
        <dbReference type="Proteomes" id="UP001230426"/>
    </source>
</evidence>
<keyword evidence="6 12" id="KW-0963">Cytoplasm</keyword>
<organism evidence="16 17">
    <name type="scientific">Streptosporangium brasiliense</name>
    <dbReference type="NCBI Taxonomy" id="47480"/>
    <lineage>
        <taxon>Bacteria</taxon>
        <taxon>Bacillati</taxon>
        <taxon>Actinomycetota</taxon>
        <taxon>Actinomycetes</taxon>
        <taxon>Streptosporangiales</taxon>
        <taxon>Streptosporangiaceae</taxon>
        <taxon>Streptosporangium</taxon>
    </lineage>
</organism>
<comment type="cofactor">
    <cofactor evidence="12">
        <name>Mg(2+)</name>
        <dbReference type="ChEBI" id="CHEBI:18420"/>
    </cofactor>
    <text evidence="12">Binds 2 magnesium ions per subunit.</text>
</comment>
<dbReference type="InterPro" id="IPR013022">
    <property type="entry name" value="Xyl_isomerase-like_TIM-brl"/>
</dbReference>
<proteinExistence type="inferred from homology"/>
<evidence type="ECO:0000256" key="10">
    <source>
        <dbReference type="ARBA" id="ARBA00023277"/>
    </source>
</evidence>
<feature type="domain" description="Xylose isomerase-like TIM barrel" evidence="15">
    <location>
        <begin position="42"/>
        <end position="306"/>
    </location>
</feature>
<feature type="binding site" evidence="12">
    <location>
        <position position="218"/>
    </location>
    <ligand>
        <name>Mg(2+)</name>
        <dbReference type="ChEBI" id="CHEBI:18420"/>
        <label>2</label>
    </ligand>
</feature>
<evidence type="ECO:0000256" key="9">
    <source>
        <dbReference type="ARBA" id="ARBA00023235"/>
    </source>
</evidence>
<feature type="active site" evidence="12">
    <location>
        <position position="58"/>
    </location>
</feature>
<evidence type="ECO:0000256" key="4">
    <source>
        <dbReference type="ARBA" id="ARBA00011958"/>
    </source>
</evidence>
<evidence type="ECO:0000256" key="12">
    <source>
        <dbReference type="HAMAP-Rule" id="MF_00455"/>
    </source>
</evidence>
<feature type="binding site" evidence="12">
    <location>
        <position position="215"/>
    </location>
    <ligand>
        <name>Mg(2+)</name>
        <dbReference type="ChEBI" id="CHEBI:18420"/>
        <label>1</label>
    </ligand>
</feature>
<dbReference type="InterPro" id="IPR013453">
    <property type="entry name" value="XylA_actinobac"/>
</dbReference>
<dbReference type="PANTHER" id="PTHR48408:SF1">
    <property type="entry name" value="XYLOSE ISOMERASE"/>
    <property type="match status" value="1"/>
</dbReference>
<comment type="subunit">
    <text evidence="3 12 14">Homotetramer.</text>
</comment>
<comment type="catalytic activity">
    <reaction evidence="11 12 13">
        <text>alpha-D-xylose = alpha-D-xylulofuranose</text>
        <dbReference type="Rhea" id="RHEA:22816"/>
        <dbReference type="ChEBI" id="CHEBI:28518"/>
        <dbReference type="ChEBI" id="CHEBI:188998"/>
        <dbReference type="EC" id="5.3.1.5"/>
    </reaction>
</comment>
<evidence type="ECO:0000256" key="14">
    <source>
        <dbReference type="RuleBase" id="RU000610"/>
    </source>
</evidence>
<evidence type="ECO:0000256" key="8">
    <source>
        <dbReference type="ARBA" id="ARBA00022723"/>
    </source>
</evidence>
<evidence type="ECO:0000256" key="5">
    <source>
        <dbReference type="ARBA" id="ARBA00018232"/>
    </source>
</evidence>
<gene>
    <name evidence="12" type="primary">xylA</name>
    <name evidence="16" type="ORF">J2S55_003027</name>
</gene>
<dbReference type="PRINTS" id="PR00688">
    <property type="entry name" value="XYLOSISMRASE"/>
</dbReference>
<keyword evidence="8 12" id="KW-0479">Metal-binding</keyword>
<dbReference type="EC" id="5.3.1.5" evidence="4 12"/>
<dbReference type="GO" id="GO:0009045">
    <property type="term" value="F:xylose isomerase activity"/>
    <property type="evidence" value="ECO:0007669"/>
    <property type="project" value="UniProtKB-EC"/>
</dbReference>
<sequence>MSDYTPKPEDRFTFGLWTVGWQARDQFGDASRAPLDPVESVHRLAELGAYGVTFHDDDLLAVEPDRDKAVERFRKALAETGLKVPMATTNLFTHPVFKDGGFTSNDRDVRRYALRKVMRNVDLAAELGATTYVCWGGREGAESGAAKDIRAALSRYKESMDLLTSYVIDKGYDIRFAIEPKPNEPRGDILLPTVGHALAFINELEHSERVGLNPEVGHEEMAGLNFAHGVAQALWHGKLFHIDLNGQHGPRFDQDLVFGHGDVKNSFFLVDLLENGGYDGPRHFDYKPLRTEDAEDVWVSAAANMRTYLILKEKARAFRADPEVAEALAASRVAELSEPTLAPGETLEDLQRDDFDLDRAAARGFHFSRLNQLALEHLLGVRG</sequence>
<evidence type="ECO:0000256" key="1">
    <source>
        <dbReference type="ARBA" id="ARBA00004496"/>
    </source>
</evidence>
<evidence type="ECO:0000256" key="11">
    <source>
        <dbReference type="ARBA" id="ARBA00033659"/>
    </source>
</evidence>
<feature type="binding site" evidence="12">
    <location>
        <position position="215"/>
    </location>
    <ligand>
        <name>Mg(2+)</name>
        <dbReference type="ChEBI" id="CHEBI:18420"/>
        <label>2</label>
    </ligand>
</feature>
<evidence type="ECO:0000256" key="3">
    <source>
        <dbReference type="ARBA" id="ARBA00011881"/>
    </source>
</evidence>
<evidence type="ECO:0000313" key="16">
    <source>
        <dbReference type="EMBL" id="MDP9863761.1"/>
    </source>
</evidence>
<evidence type="ECO:0000256" key="2">
    <source>
        <dbReference type="ARBA" id="ARBA00005765"/>
    </source>
</evidence>
<comment type="caution">
    <text evidence="12">Lacks conserved residue(s) required for the propagation of feature annotation.</text>
</comment>
<dbReference type="PROSITE" id="PS51415">
    <property type="entry name" value="XYLOSE_ISOMERASE"/>
    <property type="match status" value="1"/>
</dbReference>
<feature type="binding site" evidence="12">
    <location>
        <position position="243"/>
    </location>
    <ligand>
        <name>Mg(2+)</name>
        <dbReference type="ChEBI" id="CHEBI:18420"/>
        <label>1</label>
    </ligand>
</feature>
<dbReference type="InterPro" id="IPR036237">
    <property type="entry name" value="Xyl_isomerase-like_sf"/>
</dbReference>
<comment type="similarity">
    <text evidence="2 12 13">Belongs to the xylose isomerase family.</text>
</comment>
<evidence type="ECO:0000256" key="13">
    <source>
        <dbReference type="RuleBase" id="RU000609"/>
    </source>
</evidence>
<dbReference type="InterPro" id="IPR001998">
    <property type="entry name" value="Xylose_isomerase"/>
</dbReference>
<dbReference type="SUPFAM" id="SSF51658">
    <property type="entry name" value="Xylose isomerase-like"/>
    <property type="match status" value="1"/>
</dbReference>
<name>A0ABT9R3G2_9ACTN</name>
<evidence type="ECO:0000259" key="15">
    <source>
        <dbReference type="Pfam" id="PF01261"/>
    </source>
</evidence>
<dbReference type="HAMAP" id="MF_00455">
    <property type="entry name" value="Xylose_isom_A"/>
    <property type="match status" value="1"/>
</dbReference>
<reference evidence="16 17" key="1">
    <citation type="submission" date="2023-07" db="EMBL/GenBank/DDBJ databases">
        <title>Sequencing the genomes of 1000 actinobacteria strains.</title>
        <authorList>
            <person name="Klenk H.-P."/>
        </authorList>
    </citation>
    <scope>NUCLEOTIDE SEQUENCE [LARGE SCALE GENOMIC DNA]</scope>
    <source>
        <strain evidence="16 17">DSM 44109</strain>
    </source>
</reference>
<dbReference type="EMBL" id="JAUSRB010000002">
    <property type="protein sequence ID" value="MDP9863761.1"/>
    <property type="molecule type" value="Genomic_DNA"/>
</dbReference>
<dbReference type="PANTHER" id="PTHR48408">
    <property type="match status" value="1"/>
</dbReference>
<keyword evidence="10 12" id="KW-0119">Carbohydrate metabolism</keyword>
<comment type="subcellular location">
    <subcellularLocation>
        <location evidence="1 12 14">Cytoplasm</location>
    </subcellularLocation>
</comment>
<dbReference type="Proteomes" id="UP001230426">
    <property type="component" value="Unassembled WGS sequence"/>
</dbReference>
<comment type="caution">
    <text evidence="16">The sequence shown here is derived from an EMBL/GenBank/DDBJ whole genome shotgun (WGS) entry which is preliminary data.</text>
</comment>
<feature type="active site" evidence="12">
    <location>
        <position position="55"/>
    </location>
</feature>
<dbReference type="NCBIfam" id="TIGR02631">
    <property type="entry name" value="xylA_Arthro"/>
    <property type="match status" value="1"/>
</dbReference>
<keyword evidence="7 12" id="KW-0859">Xylose metabolism</keyword>
<feature type="binding site" evidence="12">
    <location>
        <position position="179"/>
    </location>
    <ligand>
        <name>Mg(2+)</name>
        <dbReference type="ChEBI" id="CHEBI:18420"/>
        <label>1</label>
    </ligand>
</feature>
<keyword evidence="9 12" id="KW-0413">Isomerase</keyword>
<accession>A0ABT9R3G2</accession>
<dbReference type="Pfam" id="PF01261">
    <property type="entry name" value="AP_endonuc_2"/>
    <property type="match status" value="1"/>
</dbReference>
<dbReference type="Gene3D" id="3.20.20.150">
    <property type="entry name" value="Divalent-metal-dependent TIM barrel enzymes"/>
    <property type="match status" value="1"/>
</dbReference>